<keyword evidence="1 4" id="KW-0378">Hydrolase</keyword>
<dbReference type="GO" id="GO:0000156">
    <property type="term" value="F:phosphorelay response regulator activity"/>
    <property type="evidence" value="ECO:0007669"/>
    <property type="project" value="InterPro"/>
</dbReference>
<dbReference type="InterPro" id="IPR035909">
    <property type="entry name" value="CheB_C"/>
</dbReference>
<dbReference type="GO" id="GO:0006935">
    <property type="term" value="P:chemotaxis"/>
    <property type="evidence" value="ECO:0007669"/>
    <property type="project" value="UniProtKB-UniRule"/>
</dbReference>
<comment type="caution">
    <text evidence="6">The sequence shown here is derived from an EMBL/GenBank/DDBJ whole genome shotgun (WGS) entry which is preliminary data.</text>
</comment>
<dbReference type="Pfam" id="PF01339">
    <property type="entry name" value="CheB_methylest"/>
    <property type="match status" value="1"/>
</dbReference>
<dbReference type="AlphaFoldDB" id="A0A9X8ME56"/>
<dbReference type="RefSeq" id="WP_019367533.1">
    <property type="nucleotide sequence ID" value="NZ_FOEV01000009.1"/>
</dbReference>
<evidence type="ECO:0000256" key="3">
    <source>
        <dbReference type="ARBA" id="ARBA00048267"/>
    </source>
</evidence>
<evidence type="ECO:0000313" key="6">
    <source>
        <dbReference type="EMBL" id="SEQ83236.1"/>
    </source>
</evidence>
<reference evidence="6 7" key="1">
    <citation type="submission" date="2016-10" db="EMBL/GenBank/DDBJ databases">
        <authorList>
            <person name="Varghese N."/>
            <person name="Submissions S."/>
        </authorList>
    </citation>
    <scope>NUCLEOTIDE SEQUENCE [LARGE SCALE GENOMIC DNA]</scope>
    <source>
        <strain evidence="6 7">LMG 21974</strain>
    </source>
</reference>
<evidence type="ECO:0000313" key="7">
    <source>
        <dbReference type="Proteomes" id="UP000183210"/>
    </source>
</evidence>
<comment type="catalytic activity">
    <reaction evidence="3">
        <text>[protein]-L-glutamate 5-O-methyl ester + H2O = L-glutamyl-[protein] + methanol + H(+)</text>
        <dbReference type="Rhea" id="RHEA:23236"/>
        <dbReference type="Rhea" id="RHEA-COMP:10208"/>
        <dbReference type="Rhea" id="RHEA-COMP:10311"/>
        <dbReference type="ChEBI" id="CHEBI:15377"/>
        <dbReference type="ChEBI" id="CHEBI:15378"/>
        <dbReference type="ChEBI" id="CHEBI:17790"/>
        <dbReference type="ChEBI" id="CHEBI:29973"/>
        <dbReference type="ChEBI" id="CHEBI:82795"/>
        <dbReference type="EC" id="3.1.1.61"/>
    </reaction>
</comment>
<dbReference type="CDD" id="cd16433">
    <property type="entry name" value="CheB"/>
    <property type="match status" value="1"/>
</dbReference>
<dbReference type="EMBL" id="FOEV01000009">
    <property type="protein sequence ID" value="SEQ83236.1"/>
    <property type="molecule type" value="Genomic_DNA"/>
</dbReference>
<sequence length="203" mass="22138">MKQGPDTLFSLPQRQIEAIVVGASAGGLQALSVLLVGLVETFRLPIVVVVHMPEDKDSKLAEIFRLRLEIDVKEADEKEPLHPGTLYFAPPGYHLLIEQDKTLSLSREERVHFSRPSIDVLFESAADVFGEHLCGVLLTGANEDGAAGLRAIHRAGGLTVVQDPAEAFVPTMPEAALKLFTPDFVLPVRDINTLLVELEQNNA</sequence>
<evidence type="ECO:0000256" key="2">
    <source>
        <dbReference type="ARBA" id="ARBA00039140"/>
    </source>
</evidence>
<feature type="domain" description="CheB-type methylesterase" evidence="5">
    <location>
        <begin position="12"/>
        <end position="197"/>
    </location>
</feature>
<dbReference type="PROSITE" id="PS50122">
    <property type="entry name" value="CHEB"/>
    <property type="match status" value="1"/>
</dbReference>
<accession>A0A9X8ME56</accession>
<name>A0A9X8ME56_9PSED</name>
<dbReference type="Proteomes" id="UP000183210">
    <property type="component" value="Unassembled WGS sequence"/>
</dbReference>
<dbReference type="InterPro" id="IPR000673">
    <property type="entry name" value="Sig_transdc_resp-reg_Me-estase"/>
</dbReference>
<proteinExistence type="predicted"/>
<dbReference type="GeneID" id="300268905"/>
<gene>
    <name evidence="6" type="ORF">SAMN05216409_10944</name>
</gene>
<feature type="active site" evidence="4">
    <location>
        <position position="24"/>
    </location>
</feature>
<dbReference type="PANTHER" id="PTHR42872">
    <property type="entry name" value="PROTEIN-GLUTAMATE METHYLESTERASE/PROTEIN-GLUTAMINE GLUTAMINASE"/>
    <property type="match status" value="1"/>
</dbReference>
<evidence type="ECO:0000256" key="4">
    <source>
        <dbReference type="PROSITE-ProRule" id="PRU00050"/>
    </source>
</evidence>
<feature type="active site" evidence="4">
    <location>
        <position position="51"/>
    </location>
</feature>
<dbReference type="SUPFAM" id="SSF52738">
    <property type="entry name" value="Methylesterase CheB, C-terminal domain"/>
    <property type="match status" value="1"/>
</dbReference>
<evidence type="ECO:0000256" key="1">
    <source>
        <dbReference type="ARBA" id="ARBA00022801"/>
    </source>
</evidence>
<evidence type="ECO:0000259" key="5">
    <source>
        <dbReference type="PROSITE" id="PS50122"/>
    </source>
</evidence>
<dbReference type="GO" id="GO:0005737">
    <property type="term" value="C:cytoplasm"/>
    <property type="evidence" value="ECO:0007669"/>
    <property type="project" value="InterPro"/>
</dbReference>
<dbReference type="PANTHER" id="PTHR42872:SF6">
    <property type="entry name" value="PROTEIN-GLUTAMATE METHYLESTERASE_PROTEIN-GLUTAMINE GLUTAMINASE"/>
    <property type="match status" value="1"/>
</dbReference>
<dbReference type="GO" id="GO:0008984">
    <property type="term" value="F:protein-glutamate methylesterase activity"/>
    <property type="evidence" value="ECO:0007669"/>
    <property type="project" value="UniProtKB-EC"/>
</dbReference>
<keyword evidence="4" id="KW-0145">Chemotaxis</keyword>
<protein>
    <recommendedName>
        <fullName evidence="2">protein-glutamate methylesterase</fullName>
        <ecNumber evidence="2">3.1.1.61</ecNumber>
    </recommendedName>
</protein>
<feature type="active site" evidence="4">
    <location>
        <position position="144"/>
    </location>
</feature>
<dbReference type="Gene3D" id="3.40.50.180">
    <property type="entry name" value="Methylesterase CheB, C-terminal domain"/>
    <property type="match status" value="1"/>
</dbReference>
<organism evidence="6 7">
    <name type="scientific">Pseudomonas lutea</name>
    <dbReference type="NCBI Taxonomy" id="243924"/>
    <lineage>
        <taxon>Bacteria</taxon>
        <taxon>Pseudomonadati</taxon>
        <taxon>Pseudomonadota</taxon>
        <taxon>Gammaproteobacteria</taxon>
        <taxon>Pseudomonadales</taxon>
        <taxon>Pseudomonadaceae</taxon>
        <taxon>Pseudomonas</taxon>
    </lineage>
</organism>
<dbReference type="EC" id="3.1.1.61" evidence="2"/>